<proteinExistence type="predicted"/>
<evidence type="ECO:0000313" key="2">
    <source>
        <dbReference type="Proteomes" id="UP001374803"/>
    </source>
</evidence>
<dbReference type="Proteomes" id="UP001374803">
    <property type="component" value="Chromosome"/>
</dbReference>
<protein>
    <submittedName>
        <fullName evidence="1">Uncharacterized protein</fullName>
    </submittedName>
</protein>
<dbReference type="RefSeq" id="WP_394831390.1">
    <property type="nucleotide sequence ID" value="NZ_CP089929.1"/>
</dbReference>
<sequence>MSRLLHATRTRFGAPPRSVSLPVAAPAWLGEGDPLAAAHRLHPRLLNEGHIVMGYLVMANVAMFRLGAGTSPGLVVHPRDPNLLVEADELERASHEIYALRSLEPVDEDLDKLASFLRAESERCFSLPVPPALSQGRPLFLSALLPYRLHLPVPRLAAHLLPLLVCDALDEVALLPAACWAPDLLDAWNDLAAI</sequence>
<keyword evidence="2" id="KW-1185">Reference proteome</keyword>
<organism evidence="1 2">
    <name type="scientific">Pendulispora rubella</name>
    <dbReference type="NCBI Taxonomy" id="2741070"/>
    <lineage>
        <taxon>Bacteria</taxon>
        <taxon>Pseudomonadati</taxon>
        <taxon>Myxococcota</taxon>
        <taxon>Myxococcia</taxon>
        <taxon>Myxococcales</taxon>
        <taxon>Sorangiineae</taxon>
        <taxon>Pendulisporaceae</taxon>
        <taxon>Pendulispora</taxon>
    </lineage>
</organism>
<name>A0ABZ2KW35_9BACT</name>
<accession>A0ABZ2KW35</accession>
<reference evidence="1" key="1">
    <citation type="submission" date="2021-12" db="EMBL/GenBank/DDBJ databases">
        <title>Discovery of the Pendulisporaceae a myxobacterial family with distinct sporulation behavior and unique specialized metabolism.</title>
        <authorList>
            <person name="Garcia R."/>
            <person name="Popoff A."/>
            <person name="Bader C.D."/>
            <person name="Loehr J."/>
            <person name="Walesch S."/>
            <person name="Walt C."/>
            <person name="Boldt J."/>
            <person name="Bunk B."/>
            <person name="Haeckl F.J.F.P.J."/>
            <person name="Gunesch A.P."/>
            <person name="Birkelbach J."/>
            <person name="Nuebel U."/>
            <person name="Pietschmann T."/>
            <person name="Bach T."/>
            <person name="Mueller R."/>
        </authorList>
    </citation>
    <scope>NUCLEOTIDE SEQUENCE</scope>
    <source>
        <strain evidence="1">MSr11367</strain>
    </source>
</reference>
<gene>
    <name evidence="1" type="ORF">LVJ94_33250</name>
</gene>
<evidence type="ECO:0000313" key="1">
    <source>
        <dbReference type="EMBL" id="WXB01771.1"/>
    </source>
</evidence>
<dbReference type="EMBL" id="CP089983">
    <property type="protein sequence ID" value="WXB01771.1"/>
    <property type="molecule type" value="Genomic_DNA"/>
</dbReference>